<gene>
    <name evidence="5" type="ORF">P691DRAFT_667483</name>
</gene>
<dbReference type="EMBL" id="MU151130">
    <property type="protein sequence ID" value="KAF9449443.1"/>
    <property type="molecule type" value="Genomic_DNA"/>
</dbReference>
<dbReference type="GO" id="GO:0046872">
    <property type="term" value="F:metal ion binding"/>
    <property type="evidence" value="ECO:0007669"/>
    <property type="project" value="UniProtKB-KW"/>
</dbReference>
<name>A0A9P5XEB8_9AGAR</name>
<evidence type="ECO:0000256" key="2">
    <source>
        <dbReference type="ARBA" id="ARBA00022723"/>
    </source>
</evidence>
<evidence type="ECO:0000313" key="6">
    <source>
        <dbReference type="Proteomes" id="UP000807342"/>
    </source>
</evidence>
<comment type="similarity">
    <text evidence="1">Belongs to the indoleamine 2,3-dioxygenase family.</text>
</comment>
<dbReference type="InterPro" id="IPR000898">
    <property type="entry name" value="Indolamine_dOase"/>
</dbReference>
<dbReference type="Gene3D" id="1.20.58.480">
    <property type="match status" value="1"/>
</dbReference>
<protein>
    <submittedName>
        <fullName evidence="5">Indoleamine 2,3-dioxygenase</fullName>
    </submittedName>
</protein>
<dbReference type="GO" id="GO:0033754">
    <property type="term" value="F:indoleamine 2,3-dioxygenase activity"/>
    <property type="evidence" value="ECO:0007669"/>
    <property type="project" value="TreeGrafter"/>
</dbReference>
<evidence type="ECO:0000256" key="1">
    <source>
        <dbReference type="ARBA" id="ARBA00007119"/>
    </source>
</evidence>
<dbReference type="OrthoDB" id="540174at2759"/>
<evidence type="ECO:0000313" key="5">
    <source>
        <dbReference type="EMBL" id="KAF9449443.1"/>
    </source>
</evidence>
<organism evidence="5 6">
    <name type="scientific">Macrolepiota fuliginosa MF-IS2</name>
    <dbReference type="NCBI Taxonomy" id="1400762"/>
    <lineage>
        <taxon>Eukaryota</taxon>
        <taxon>Fungi</taxon>
        <taxon>Dikarya</taxon>
        <taxon>Basidiomycota</taxon>
        <taxon>Agaricomycotina</taxon>
        <taxon>Agaricomycetes</taxon>
        <taxon>Agaricomycetidae</taxon>
        <taxon>Agaricales</taxon>
        <taxon>Agaricineae</taxon>
        <taxon>Agaricaceae</taxon>
        <taxon>Macrolepiota</taxon>
    </lineage>
</organism>
<dbReference type="GO" id="GO:0034354">
    <property type="term" value="P:'de novo' NAD+ biosynthetic process from L-tryptophan"/>
    <property type="evidence" value="ECO:0007669"/>
    <property type="project" value="TreeGrafter"/>
</dbReference>
<dbReference type="Pfam" id="PF01231">
    <property type="entry name" value="IDO"/>
    <property type="match status" value="1"/>
</dbReference>
<keyword evidence="4" id="KW-0349">Heme</keyword>
<evidence type="ECO:0000256" key="4">
    <source>
        <dbReference type="PIRSR" id="PIRSR600898-1"/>
    </source>
</evidence>
<dbReference type="PANTHER" id="PTHR28657:SF5">
    <property type="entry name" value="INDOLEAMINE 2,3-DIOXYGENASE"/>
    <property type="match status" value="1"/>
</dbReference>
<dbReference type="GO" id="GO:0020037">
    <property type="term" value="F:heme binding"/>
    <property type="evidence" value="ECO:0007669"/>
    <property type="project" value="InterPro"/>
</dbReference>
<dbReference type="SUPFAM" id="SSF140959">
    <property type="entry name" value="Indolic compounds 2,3-dioxygenase-like"/>
    <property type="match status" value="1"/>
</dbReference>
<dbReference type="PANTHER" id="PTHR28657">
    <property type="entry name" value="INDOLEAMINE 2,3-DIOXYGENASE"/>
    <property type="match status" value="1"/>
</dbReference>
<feature type="binding site" description="proximal binding residue" evidence="4">
    <location>
        <position position="394"/>
    </location>
    <ligand>
        <name>heme b</name>
        <dbReference type="ChEBI" id="CHEBI:60344"/>
    </ligand>
    <ligandPart>
        <name>Fe</name>
        <dbReference type="ChEBI" id="CHEBI:18248"/>
    </ligandPart>
</feature>
<reference evidence="5" key="1">
    <citation type="submission" date="2020-11" db="EMBL/GenBank/DDBJ databases">
        <authorList>
            <consortium name="DOE Joint Genome Institute"/>
            <person name="Ahrendt S."/>
            <person name="Riley R."/>
            <person name="Andreopoulos W."/>
            <person name="Labutti K."/>
            <person name="Pangilinan J."/>
            <person name="Ruiz-Duenas F.J."/>
            <person name="Barrasa J.M."/>
            <person name="Sanchez-Garcia M."/>
            <person name="Camarero S."/>
            <person name="Miyauchi S."/>
            <person name="Serrano A."/>
            <person name="Linde D."/>
            <person name="Babiker R."/>
            <person name="Drula E."/>
            <person name="Ayuso-Fernandez I."/>
            <person name="Pacheco R."/>
            <person name="Padilla G."/>
            <person name="Ferreira P."/>
            <person name="Barriuso J."/>
            <person name="Kellner H."/>
            <person name="Castanera R."/>
            <person name="Alfaro M."/>
            <person name="Ramirez L."/>
            <person name="Pisabarro A.G."/>
            <person name="Kuo A."/>
            <person name="Tritt A."/>
            <person name="Lipzen A."/>
            <person name="He G."/>
            <person name="Yan M."/>
            <person name="Ng V."/>
            <person name="Cullen D."/>
            <person name="Martin F."/>
            <person name="Rosso M.-N."/>
            <person name="Henrissat B."/>
            <person name="Hibbett D."/>
            <person name="Martinez A.T."/>
            <person name="Grigoriev I.V."/>
        </authorList>
    </citation>
    <scope>NUCLEOTIDE SEQUENCE</scope>
    <source>
        <strain evidence="5">MF-IS2</strain>
    </source>
</reference>
<dbReference type="AlphaFoldDB" id="A0A9P5XEB8"/>
<proteinExistence type="inferred from homology"/>
<keyword evidence="6" id="KW-1185">Reference proteome</keyword>
<dbReference type="Proteomes" id="UP000807342">
    <property type="component" value="Unassembled WGS sequence"/>
</dbReference>
<comment type="caution">
    <text evidence="5">The sequence shown here is derived from an EMBL/GenBank/DDBJ whole genome shotgun (WGS) entry which is preliminary data.</text>
</comment>
<evidence type="ECO:0000256" key="3">
    <source>
        <dbReference type="ARBA" id="ARBA00023004"/>
    </source>
</evidence>
<dbReference type="GO" id="GO:0019441">
    <property type="term" value="P:L-tryptophan catabolic process to kynurenine"/>
    <property type="evidence" value="ECO:0007669"/>
    <property type="project" value="InterPro"/>
</dbReference>
<keyword evidence="2 4" id="KW-0479">Metal-binding</keyword>
<keyword evidence="3 4" id="KW-0408">Iron</keyword>
<accession>A0A9P5XEB8</accession>
<dbReference type="InterPro" id="IPR037217">
    <property type="entry name" value="Trp/Indoleamine_2_3_dOase-like"/>
</dbReference>
<sequence length="462" mass="51827">MAPTEPVLTSSVLDTHPLLGLKGDAPVFDVDSQTGFMAPQPPLTRLPATWEVWESMLDSAVAERLQVGDKTGITEEELVKSERWRMHIREIPVLSTADLTTPVLLRRAHLVLAFLQHFYVQSLPPNVAPIVIPRSIALPMLRVSQTLDIPPLLTFSDTVLYNWHIASACHTPTKGKDTDDKPTPGNVRTHTMFTNSVDEEEFYLCSSRIELRGVEALELMRITMDEMFVGDSIAIRRISTYLKRMATVIDELRGLLLDVKKLCHPDVYYNDVRPWFRGEDSDVKKRKWVFEGVEEDPTLRQPTELSGPSAGQSSLVHVLDIFLGVNHQASATPDRPSFMSRMQTYMPRNHRLFLNHLSANPRPLRAFVLGSKDEEMTNAYNEAVNALKLFRDAHMIISTLYVIGPARRAARDIKESNKGSLGNCASVVATSTDVPLKGTGGTDLVKFLKDTRMRTTEALIKE</sequence>
<dbReference type="GO" id="GO:0005737">
    <property type="term" value="C:cytoplasm"/>
    <property type="evidence" value="ECO:0007669"/>
    <property type="project" value="TreeGrafter"/>
</dbReference>